<proteinExistence type="inferred from homology"/>
<dbReference type="InterPro" id="IPR050563">
    <property type="entry name" value="4-hydroxybenzoyl-CoA_TE"/>
</dbReference>
<name>A0A1U7GUH5_9CYAN</name>
<comment type="function">
    <text evidence="2">Catalyzes the hydrolysis of 1,4-dihydroxy-2-naphthoyl-CoA (DHNA-CoA) to 1,4-dihydroxy-2-naphthoate (DHNA), a reaction involved in phylloquinone (vitamin K1) biosynthesis.</text>
</comment>
<evidence type="ECO:0000313" key="4">
    <source>
        <dbReference type="Proteomes" id="UP000186391"/>
    </source>
</evidence>
<keyword evidence="4" id="KW-1185">Reference proteome</keyword>
<dbReference type="InterPro" id="IPR006684">
    <property type="entry name" value="YbgC/YbaW"/>
</dbReference>
<evidence type="ECO:0000256" key="2">
    <source>
        <dbReference type="HAMAP-Rule" id="MF_02101"/>
    </source>
</evidence>
<comment type="pathway">
    <text evidence="2">Quinol/quinone metabolism; 1,4-dihydroxy-2-naphthoate biosynthesis; 1,4-dihydroxy-2-naphthoate from chorismate: step 7/7.</text>
</comment>
<gene>
    <name evidence="3" type="ORF">NIES592_20795</name>
</gene>
<dbReference type="EC" id="3.1.2.28" evidence="2"/>
<dbReference type="HAMAP" id="MF_02101">
    <property type="entry name" value="DHNA_CoA_hydrolase"/>
    <property type="match status" value="1"/>
</dbReference>
<dbReference type="UniPathway" id="UPA00995"/>
<comment type="similarity">
    <text evidence="2">Belongs to the 4-hydroxybenzoyl-CoA thioesterase family. DHNA-CoA hydrolase subfamily.</text>
</comment>
<evidence type="ECO:0000313" key="3">
    <source>
        <dbReference type="EMBL" id="OKH11680.1"/>
    </source>
</evidence>
<dbReference type="GO" id="GO:0047617">
    <property type="term" value="F:fatty acyl-CoA hydrolase activity"/>
    <property type="evidence" value="ECO:0007669"/>
    <property type="project" value="TreeGrafter"/>
</dbReference>
<dbReference type="RefSeq" id="WP_073556775.1">
    <property type="nucleotide sequence ID" value="NZ_MRCA01000016.1"/>
</dbReference>
<dbReference type="PIRSF" id="PIRSF003230">
    <property type="entry name" value="YbgC"/>
    <property type="match status" value="1"/>
</dbReference>
<dbReference type="GO" id="GO:0042372">
    <property type="term" value="P:phylloquinone biosynthetic process"/>
    <property type="evidence" value="ECO:0007669"/>
    <property type="project" value="UniProtKB-UniRule"/>
</dbReference>
<sequence length="148" mass="16957">MTFTYHRTVRFQDTDAAGVVYFANVLSICHEAYEESLEASGINLKEFFSNPTVAFPIVHANVDFFRPMFCGDKLIVSLMPQKLSIEKFEINYEIALADVMVAKAFTRHVCIDVTSRQKTELPQQMIEWLEVNASDAEKAERRKSREAI</sequence>
<dbReference type="AlphaFoldDB" id="A0A1U7GUH5"/>
<dbReference type="Gene3D" id="3.10.129.10">
    <property type="entry name" value="Hotdog Thioesterase"/>
    <property type="match status" value="1"/>
</dbReference>
<keyword evidence="1 2" id="KW-0378">Hydrolase</keyword>
<dbReference type="UniPathway" id="UPA01057">
    <property type="reaction ID" value="UER01033"/>
</dbReference>
<comment type="caution">
    <text evidence="3">The sequence shown here is derived from an EMBL/GenBank/DDBJ whole genome shotgun (WGS) entry which is preliminary data.</text>
</comment>
<dbReference type="OrthoDB" id="9800856at2"/>
<dbReference type="Proteomes" id="UP000186391">
    <property type="component" value="Unassembled WGS sequence"/>
</dbReference>
<dbReference type="PANTHER" id="PTHR31793:SF37">
    <property type="entry name" value="ACYL-COA THIOESTER HYDROLASE YBGC"/>
    <property type="match status" value="1"/>
</dbReference>
<evidence type="ECO:0000256" key="1">
    <source>
        <dbReference type="ARBA" id="ARBA00022801"/>
    </source>
</evidence>
<dbReference type="PANTHER" id="PTHR31793">
    <property type="entry name" value="4-HYDROXYBENZOYL-COA THIOESTERASE FAMILY MEMBER"/>
    <property type="match status" value="1"/>
</dbReference>
<protein>
    <recommendedName>
        <fullName evidence="2">1,4-dihydroxy-2-naphthoyl-CoA hydrolase</fullName>
        <shortName evidence="2">DHNA-CoA hydrolase</shortName>
        <ecNumber evidence="2">3.1.2.28</ecNumber>
    </recommendedName>
    <alternativeName>
        <fullName evidence="2">DHNA-CoA thioesterase</fullName>
    </alternativeName>
</protein>
<dbReference type="EMBL" id="MRCA01000016">
    <property type="protein sequence ID" value="OKH11680.1"/>
    <property type="molecule type" value="Genomic_DNA"/>
</dbReference>
<organism evidence="3 4">
    <name type="scientific">Fischerella major NIES-592</name>
    <dbReference type="NCBI Taxonomy" id="210994"/>
    <lineage>
        <taxon>Bacteria</taxon>
        <taxon>Bacillati</taxon>
        <taxon>Cyanobacteriota</taxon>
        <taxon>Cyanophyceae</taxon>
        <taxon>Nostocales</taxon>
        <taxon>Hapalosiphonaceae</taxon>
        <taxon>Fischerella</taxon>
    </lineage>
</organism>
<reference evidence="3 4" key="1">
    <citation type="submission" date="2016-11" db="EMBL/GenBank/DDBJ databases">
        <title>Draft Genome Sequences of Nine Cyanobacterial Strains from Diverse Habitats.</title>
        <authorList>
            <person name="Zhu T."/>
            <person name="Hou S."/>
            <person name="Lu X."/>
            <person name="Hess W.R."/>
        </authorList>
    </citation>
    <scope>NUCLEOTIDE SEQUENCE [LARGE SCALE GENOMIC DNA]</scope>
    <source>
        <strain evidence="3 4">NIES-592</strain>
    </source>
</reference>
<dbReference type="CDD" id="cd00586">
    <property type="entry name" value="4HBT"/>
    <property type="match status" value="1"/>
</dbReference>
<comment type="pathway">
    <text evidence="2">Cofactor biosynthesis; phylloquinone biosynthesis.</text>
</comment>
<comment type="catalytic activity">
    <reaction evidence="2">
        <text>1,4-dihydroxy-2-naphthoyl-CoA + H2O = 1,4-dihydroxy-2-naphthoate + CoA + H(+)</text>
        <dbReference type="Rhea" id="RHEA:26309"/>
        <dbReference type="ChEBI" id="CHEBI:11173"/>
        <dbReference type="ChEBI" id="CHEBI:15377"/>
        <dbReference type="ChEBI" id="CHEBI:15378"/>
        <dbReference type="ChEBI" id="CHEBI:57287"/>
        <dbReference type="ChEBI" id="CHEBI:58897"/>
        <dbReference type="EC" id="3.1.2.28"/>
    </reaction>
</comment>
<dbReference type="SUPFAM" id="SSF54637">
    <property type="entry name" value="Thioesterase/thiol ester dehydrase-isomerase"/>
    <property type="match status" value="1"/>
</dbReference>
<feature type="active site" evidence="2">
    <location>
        <position position="15"/>
    </location>
</feature>
<dbReference type="GO" id="GO:0061522">
    <property type="term" value="F:1,4-dihydroxy-2-naphthoyl-CoA thioesterase activity"/>
    <property type="evidence" value="ECO:0007669"/>
    <property type="project" value="UniProtKB-EC"/>
</dbReference>
<dbReference type="Pfam" id="PF13279">
    <property type="entry name" value="4HBT_2"/>
    <property type="match status" value="1"/>
</dbReference>
<accession>A0A1U7GUH5</accession>
<dbReference type="InterPro" id="IPR029069">
    <property type="entry name" value="HotDog_dom_sf"/>
</dbReference>
<dbReference type="InterPro" id="IPR022829">
    <property type="entry name" value="DHNA_CoA_hydrolase"/>
</dbReference>